<dbReference type="RefSeq" id="WP_173078618.1">
    <property type="nucleotide sequence ID" value="NZ_BAABJB010000004.1"/>
</dbReference>
<dbReference type="Gene3D" id="1.10.860.10">
    <property type="entry name" value="DNAb Helicase, Chain A"/>
    <property type="match status" value="1"/>
</dbReference>
<dbReference type="GO" id="GO:0003677">
    <property type="term" value="F:DNA binding"/>
    <property type="evidence" value="ECO:0007669"/>
    <property type="project" value="UniProtKB-KW"/>
</dbReference>
<proteinExistence type="predicted"/>
<feature type="domain" description="DNA helicase DnaB-like N-terminal" evidence="3">
    <location>
        <begin position="14"/>
        <end position="109"/>
    </location>
</feature>
<reference evidence="4 5" key="1">
    <citation type="submission" date="2020-03" db="EMBL/GenBank/DDBJ databases">
        <title>Whole genome shotgun sequence of Phytohabitans rumicis NBRC 108638.</title>
        <authorList>
            <person name="Komaki H."/>
            <person name="Tamura T."/>
        </authorList>
    </citation>
    <scope>NUCLEOTIDE SEQUENCE [LARGE SCALE GENOMIC DNA]</scope>
    <source>
        <strain evidence="4 5">NBRC 108638</strain>
    </source>
</reference>
<dbReference type="InterPro" id="IPR027417">
    <property type="entry name" value="P-loop_NTPase"/>
</dbReference>
<organism evidence="4 5">
    <name type="scientific">Phytohabitans rumicis</name>
    <dbReference type="NCBI Taxonomy" id="1076125"/>
    <lineage>
        <taxon>Bacteria</taxon>
        <taxon>Bacillati</taxon>
        <taxon>Actinomycetota</taxon>
        <taxon>Actinomycetes</taxon>
        <taxon>Micromonosporales</taxon>
        <taxon>Micromonosporaceae</taxon>
    </lineage>
</organism>
<dbReference type="GO" id="GO:0005524">
    <property type="term" value="F:ATP binding"/>
    <property type="evidence" value="ECO:0007669"/>
    <property type="project" value="InterPro"/>
</dbReference>
<evidence type="ECO:0000313" key="5">
    <source>
        <dbReference type="Proteomes" id="UP000482960"/>
    </source>
</evidence>
<dbReference type="InterPro" id="IPR036185">
    <property type="entry name" value="DNA_heli_DnaB-like_N_sf"/>
</dbReference>
<dbReference type="GO" id="GO:0005829">
    <property type="term" value="C:cytosol"/>
    <property type="evidence" value="ECO:0007669"/>
    <property type="project" value="TreeGrafter"/>
</dbReference>
<evidence type="ECO:0000313" key="4">
    <source>
        <dbReference type="EMBL" id="GFJ91570.1"/>
    </source>
</evidence>
<dbReference type="GO" id="GO:0006260">
    <property type="term" value="P:DNA replication"/>
    <property type="evidence" value="ECO:0007669"/>
    <property type="project" value="UniProtKB-KW"/>
</dbReference>
<evidence type="ECO:0000256" key="1">
    <source>
        <dbReference type="ARBA" id="ARBA00022705"/>
    </source>
</evidence>
<dbReference type="EMBL" id="BLPG01000001">
    <property type="protein sequence ID" value="GFJ91570.1"/>
    <property type="molecule type" value="Genomic_DNA"/>
</dbReference>
<dbReference type="GO" id="GO:0003678">
    <property type="term" value="F:DNA helicase activity"/>
    <property type="evidence" value="ECO:0007669"/>
    <property type="project" value="InterPro"/>
</dbReference>
<reference evidence="4 5" key="2">
    <citation type="submission" date="2020-03" db="EMBL/GenBank/DDBJ databases">
        <authorList>
            <person name="Ichikawa N."/>
            <person name="Kimura A."/>
            <person name="Kitahashi Y."/>
            <person name="Uohara A."/>
        </authorList>
    </citation>
    <scope>NUCLEOTIDE SEQUENCE [LARGE SCALE GENOMIC DNA]</scope>
    <source>
        <strain evidence="4 5">NBRC 108638</strain>
    </source>
</reference>
<name>A0A6V8L7P6_9ACTN</name>
<dbReference type="AlphaFoldDB" id="A0A6V8L7P6"/>
<evidence type="ECO:0000259" key="3">
    <source>
        <dbReference type="Pfam" id="PF00772"/>
    </source>
</evidence>
<dbReference type="PANTHER" id="PTHR30153">
    <property type="entry name" value="REPLICATIVE DNA HELICASE DNAB"/>
    <property type="match status" value="1"/>
</dbReference>
<dbReference type="Gene3D" id="3.40.50.300">
    <property type="entry name" value="P-loop containing nucleotide triphosphate hydrolases"/>
    <property type="match status" value="1"/>
</dbReference>
<dbReference type="InterPro" id="IPR016136">
    <property type="entry name" value="DNA_helicase_N/primase_C"/>
</dbReference>
<protein>
    <recommendedName>
        <fullName evidence="3">DNA helicase DnaB-like N-terminal domain-containing protein</fullName>
    </recommendedName>
</protein>
<gene>
    <name evidence="4" type="ORF">Prum_052120</name>
</gene>
<dbReference type="SUPFAM" id="SSF52540">
    <property type="entry name" value="P-loop containing nucleoside triphosphate hydrolases"/>
    <property type="match status" value="1"/>
</dbReference>
<comment type="caution">
    <text evidence="4">The sequence shown here is derived from an EMBL/GenBank/DDBJ whole genome shotgun (WGS) entry which is preliminary data.</text>
</comment>
<evidence type="ECO:0000256" key="2">
    <source>
        <dbReference type="ARBA" id="ARBA00023125"/>
    </source>
</evidence>
<sequence length="459" mass="50580">MTDTHSADDEARDAAERVVLGAMLLSEAAIERATELLRVADFYRPRHAALFNRLLIQWAAQKPTDAQSIIVALSEADELGRLGGGAFLHDLIAPLPSVYSVDYHARTIIEHAGRRRFAEGLAKLDAAHRLTDTAVRAERVTAALGELVELGTPKTTVSEPDRGSELDAFLGQDDEDRYEWLIPGLIERGDRLILTGREGGGKSTLLRQIALQAASGVHPFGAATYAPLRVLVVDLENSERQLRRELRPVRLAAGTAYGGALVIKVRTDGLNLLDARDVDWFLSLVATHQPDMLITGPAYKMAAGNPIDEEPARIVAGYLDRIRVQHDCAIALEAHTPQGGYGKRPERPYGASLWLRWPEFGLFLSPEGHLRHWRGKRDASRDWPAALQRGGEWPWMPVTNTRDVVWARMVEEASKIDGQISNRALAKVIEVSEGTIRIVIKDHEAEWAAITSGLLGDDP</sequence>
<keyword evidence="1" id="KW-0235">DNA replication</keyword>
<dbReference type="Proteomes" id="UP000482960">
    <property type="component" value="Unassembled WGS sequence"/>
</dbReference>
<dbReference type="SUPFAM" id="SSF48024">
    <property type="entry name" value="N-terminal domain of DnaB helicase"/>
    <property type="match status" value="1"/>
</dbReference>
<accession>A0A6V8L7P6</accession>
<dbReference type="Pfam" id="PF13481">
    <property type="entry name" value="AAA_25"/>
    <property type="match status" value="1"/>
</dbReference>
<dbReference type="PANTHER" id="PTHR30153:SF2">
    <property type="entry name" value="REPLICATIVE DNA HELICASE"/>
    <property type="match status" value="1"/>
</dbReference>
<dbReference type="Pfam" id="PF00772">
    <property type="entry name" value="DnaB"/>
    <property type="match status" value="1"/>
</dbReference>
<keyword evidence="2" id="KW-0238">DNA-binding</keyword>
<keyword evidence="5" id="KW-1185">Reference proteome</keyword>
<dbReference type="InterPro" id="IPR007693">
    <property type="entry name" value="DNA_helicase_DnaB-like_N"/>
</dbReference>